<accession>A0A9N9AY23</accession>
<gene>
    <name evidence="1" type="ORF">DERYTH_LOCUS4983</name>
</gene>
<evidence type="ECO:0000313" key="2">
    <source>
        <dbReference type="Proteomes" id="UP000789405"/>
    </source>
</evidence>
<name>A0A9N9AY23_9GLOM</name>
<comment type="caution">
    <text evidence="1">The sequence shown here is derived from an EMBL/GenBank/DDBJ whole genome shotgun (WGS) entry which is preliminary data.</text>
</comment>
<protein>
    <submittedName>
        <fullName evidence="1">21627_t:CDS:1</fullName>
    </submittedName>
</protein>
<dbReference type="Proteomes" id="UP000789405">
    <property type="component" value="Unassembled WGS sequence"/>
</dbReference>
<reference evidence="1" key="1">
    <citation type="submission" date="2021-06" db="EMBL/GenBank/DDBJ databases">
        <authorList>
            <person name="Kallberg Y."/>
            <person name="Tangrot J."/>
            <person name="Rosling A."/>
        </authorList>
    </citation>
    <scope>NUCLEOTIDE SEQUENCE</scope>
    <source>
        <strain evidence="1">MA453B</strain>
    </source>
</reference>
<sequence>MSRITNKPVRQRDGQKFLSWLVADTIDDFEKDAVYSGEKRAVDQIISKTYRIKSNWSPESPEGYVTRVPLRMTADVNISEIEIYIFCNDDLRLTTYLVAALRKKGARNIRICYPAHHTPTEYANVDAISIPGCWETQSQYEWSVSNAVVVISMLYNNFEKQEMLLNACINQNVSLYITWDSGMELELYVSDKRCPRTRLHRRLIAHQENVEKSHGSMRWILFQVGIFDEEVLKHDISTITTAFNSPNQYIFLNVTVKEELAQLVAESIASDKVLPNRNYVVGDFVAHTFLGHVYQVANNGMQLDNTMPADISEFETTNQLRLSGIVSAPRRYNLSPTKKS</sequence>
<dbReference type="OrthoDB" id="2342063at2759"/>
<keyword evidence="2" id="KW-1185">Reference proteome</keyword>
<organism evidence="1 2">
    <name type="scientific">Dentiscutata erythropus</name>
    <dbReference type="NCBI Taxonomy" id="1348616"/>
    <lineage>
        <taxon>Eukaryota</taxon>
        <taxon>Fungi</taxon>
        <taxon>Fungi incertae sedis</taxon>
        <taxon>Mucoromycota</taxon>
        <taxon>Glomeromycotina</taxon>
        <taxon>Glomeromycetes</taxon>
        <taxon>Diversisporales</taxon>
        <taxon>Gigasporaceae</taxon>
        <taxon>Dentiscutata</taxon>
    </lineage>
</organism>
<evidence type="ECO:0000313" key="1">
    <source>
        <dbReference type="EMBL" id="CAG8544878.1"/>
    </source>
</evidence>
<dbReference type="EMBL" id="CAJVPY010001995">
    <property type="protein sequence ID" value="CAG8544878.1"/>
    <property type="molecule type" value="Genomic_DNA"/>
</dbReference>
<proteinExistence type="predicted"/>
<dbReference type="AlphaFoldDB" id="A0A9N9AY23"/>